<accession>A0ACB9HB07</accession>
<dbReference type="Proteomes" id="UP001055811">
    <property type="component" value="Linkage Group LG01"/>
</dbReference>
<reference evidence="2" key="1">
    <citation type="journal article" date="2022" name="Mol. Ecol. Resour.">
        <title>The genomes of chicory, endive, great burdock and yacon provide insights into Asteraceae palaeo-polyploidization history and plant inulin production.</title>
        <authorList>
            <person name="Fan W."/>
            <person name="Wang S."/>
            <person name="Wang H."/>
            <person name="Wang A."/>
            <person name="Jiang F."/>
            <person name="Liu H."/>
            <person name="Zhao H."/>
            <person name="Xu D."/>
            <person name="Zhang Y."/>
        </authorList>
    </citation>
    <scope>NUCLEOTIDE SEQUENCE [LARGE SCALE GENOMIC DNA]</scope>
    <source>
        <strain evidence="2">cv. Punajuju</strain>
    </source>
</reference>
<keyword evidence="2" id="KW-1185">Reference proteome</keyword>
<proteinExistence type="predicted"/>
<organism evidence="1 2">
    <name type="scientific">Cichorium intybus</name>
    <name type="common">Chicory</name>
    <dbReference type="NCBI Taxonomy" id="13427"/>
    <lineage>
        <taxon>Eukaryota</taxon>
        <taxon>Viridiplantae</taxon>
        <taxon>Streptophyta</taxon>
        <taxon>Embryophyta</taxon>
        <taxon>Tracheophyta</taxon>
        <taxon>Spermatophyta</taxon>
        <taxon>Magnoliopsida</taxon>
        <taxon>eudicotyledons</taxon>
        <taxon>Gunneridae</taxon>
        <taxon>Pentapetalae</taxon>
        <taxon>asterids</taxon>
        <taxon>campanulids</taxon>
        <taxon>Asterales</taxon>
        <taxon>Asteraceae</taxon>
        <taxon>Cichorioideae</taxon>
        <taxon>Cichorieae</taxon>
        <taxon>Cichoriinae</taxon>
        <taxon>Cichorium</taxon>
    </lineage>
</organism>
<comment type="caution">
    <text evidence="1">The sequence shown here is derived from an EMBL/GenBank/DDBJ whole genome shotgun (WGS) entry which is preliminary data.</text>
</comment>
<protein>
    <submittedName>
        <fullName evidence="1">Uncharacterized protein</fullName>
    </submittedName>
</protein>
<evidence type="ECO:0000313" key="2">
    <source>
        <dbReference type="Proteomes" id="UP001055811"/>
    </source>
</evidence>
<reference evidence="1 2" key="2">
    <citation type="journal article" date="2022" name="Mol. Ecol. Resour.">
        <title>The genomes of chicory, endive, great burdock and yacon provide insights into Asteraceae paleo-polyploidization history and plant inulin production.</title>
        <authorList>
            <person name="Fan W."/>
            <person name="Wang S."/>
            <person name="Wang H."/>
            <person name="Wang A."/>
            <person name="Jiang F."/>
            <person name="Liu H."/>
            <person name="Zhao H."/>
            <person name="Xu D."/>
            <person name="Zhang Y."/>
        </authorList>
    </citation>
    <scope>NUCLEOTIDE SEQUENCE [LARGE SCALE GENOMIC DNA]</scope>
    <source>
        <strain evidence="2">cv. Punajuju</strain>
        <tissue evidence="1">Leaves</tissue>
    </source>
</reference>
<sequence>MFYEKSTFEVRRNSGDVPAGSRGAVGGGGPVVGARPWIREAIRCGASGMAIMLYCKKASLVYSSVYSSSPTLDEFQFRPAAPQFPSYWFG</sequence>
<evidence type="ECO:0000313" key="1">
    <source>
        <dbReference type="EMBL" id="KAI3792628.1"/>
    </source>
</evidence>
<gene>
    <name evidence="1" type="ORF">L2E82_06514</name>
</gene>
<dbReference type="EMBL" id="CM042009">
    <property type="protein sequence ID" value="KAI3792628.1"/>
    <property type="molecule type" value="Genomic_DNA"/>
</dbReference>
<name>A0ACB9HB07_CICIN</name>